<keyword evidence="2" id="KW-0732">Signal</keyword>
<name>A0ABP7MU25_9GAMM</name>
<comment type="caution">
    <text evidence="3">The sequence shown here is derived from an EMBL/GenBank/DDBJ whole genome shotgun (WGS) entry which is preliminary data.</text>
</comment>
<gene>
    <name evidence="3" type="ORF">GCM10022277_26560</name>
</gene>
<protein>
    <recommendedName>
        <fullName evidence="5">ABC transporter substrate-binding protein</fullName>
    </recommendedName>
</protein>
<accession>A0ABP7MU25</accession>
<dbReference type="PANTHER" id="PTHR35936">
    <property type="entry name" value="MEMBRANE-BOUND LYTIC MUREIN TRANSGLYCOSYLASE F"/>
    <property type="match status" value="1"/>
</dbReference>
<dbReference type="EMBL" id="BAABBN010000007">
    <property type="protein sequence ID" value="GAA3928714.1"/>
    <property type="molecule type" value="Genomic_DNA"/>
</dbReference>
<feature type="chain" id="PRO_5045707246" description="ABC transporter substrate-binding protein" evidence="2">
    <location>
        <begin position="20"/>
        <end position="263"/>
    </location>
</feature>
<dbReference type="SUPFAM" id="SSF53850">
    <property type="entry name" value="Periplasmic binding protein-like II"/>
    <property type="match status" value="1"/>
</dbReference>
<sequence>MKKCFLILLLSLWNSLVFAEIKPESYTIYSYHPDAPFYLPRQPLDLTRAWVDLFNAEHPETQLELMQVSRPVLNEIVASGQPYLILWANALWFKSRDPNVSATNNIFWDADILISLSNKPINYSEPEDLIGLTIGGRTGYFYKGINNFVKQKKITRIDRLTDQDNFYQLTSHKIDAFIMSRSSFLYWQYTDPSKKNLFSAISPHDAYTRSILVSKRNQPLIPKLNAFIDSLKNNKTWQSYLTTWGVNELINPFELELDELPQY</sequence>
<evidence type="ECO:0000256" key="2">
    <source>
        <dbReference type="SAM" id="SignalP"/>
    </source>
</evidence>
<dbReference type="Proteomes" id="UP001501565">
    <property type="component" value="Unassembled WGS sequence"/>
</dbReference>
<dbReference type="PANTHER" id="PTHR35936:SF19">
    <property type="entry name" value="AMINO-ACID-BINDING PROTEIN YXEM-RELATED"/>
    <property type="match status" value="1"/>
</dbReference>
<evidence type="ECO:0008006" key="5">
    <source>
        <dbReference type="Google" id="ProtNLM"/>
    </source>
</evidence>
<feature type="signal peptide" evidence="2">
    <location>
        <begin position="1"/>
        <end position="19"/>
    </location>
</feature>
<evidence type="ECO:0000256" key="1">
    <source>
        <dbReference type="ARBA" id="ARBA00010333"/>
    </source>
</evidence>
<evidence type="ECO:0000313" key="3">
    <source>
        <dbReference type="EMBL" id="GAA3928714.1"/>
    </source>
</evidence>
<dbReference type="Gene3D" id="3.40.190.10">
    <property type="entry name" value="Periplasmic binding protein-like II"/>
    <property type="match status" value="2"/>
</dbReference>
<proteinExistence type="inferred from homology"/>
<reference evidence="4" key="1">
    <citation type="journal article" date="2019" name="Int. J. Syst. Evol. Microbiol.">
        <title>The Global Catalogue of Microorganisms (GCM) 10K type strain sequencing project: providing services to taxonomists for standard genome sequencing and annotation.</title>
        <authorList>
            <consortium name="The Broad Institute Genomics Platform"/>
            <consortium name="The Broad Institute Genome Sequencing Center for Infectious Disease"/>
            <person name="Wu L."/>
            <person name="Ma J."/>
        </authorList>
    </citation>
    <scope>NUCLEOTIDE SEQUENCE [LARGE SCALE GENOMIC DNA]</scope>
    <source>
        <strain evidence="4">JCM 17551</strain>
    </source>
</reference>
<dbReference type="RefSeq" id="WP_344799027.1">
    <property type="nucleotide sequence ID" value="NZ_BAABBN010000007.1"/>
</dbReference>
<comment type="similarity">
    <text evidence="1">Belongs to the bacterial solute-binding protein 3 family.</text>
</comment>
<keyword evidence="4" id="KW-1185">Reference proteome</keyword>
<evidence type="ECO:0000313" key="4">
    <source>
        <dbReference type="Proteomes" id="UP001501565"/>
    </source>
</evidence>
<organism evidence="3 4">
    <name type="scientific">Litoribacillus peritrichatus</name>
    <dbReference type="NCBI Taxonomy" id="718191"/>
    <lineage>
        <taxon>Bacteria</taxon>
        <taxon>Pseudomonadati</taxon>
        <taxon>Pseudomonadota</taxon>
        <taxon>Gammaproteobacteria</taxon>
        <taxon>Oceanospirillales</taxon>
        <taxon>Oceanospirillaceae</taxon>
        <taxon>Litoribacillus</taxon>
    </lineage>
</organism>